<feature type="domain" description="DUF7330" evidence="2">
    <location>
        <begin position="16"/>
        <end position="75"/>
    </location>
</feature>
<evidence type="ECO:0000259" key="2">
    <source>
        <dbReference type="Pfam" id="PF24016"/>
    </source>
</evidence>
<gene>
    <name evidence="3" type="ORF">R3P38DRAFT_2858206</name>
</gene>
<feature type="compositionally biased region" description="Polar residues" evidence="1">
    <location>
        <begin position="143"/>
        <end position="165"/>
    </location>
</feature>
<reference evidence="3 4" key="1">
    <citation type="journal article" date="2024" name="J Genomics">
        <title>Draft genome sequencing and assembly of Favolaschia claudopus CIRM-BRFM 2984 isolated from oak limbs.</title>
        <authorList>
            <person name="Navarro D."/>
            <person name="Drula E."/>
            <person name="Chaduli D."/>
            <person name="Cazenave R."/>
            <person name="Ahrendt S."/>
            <person name="Wang J."/>
            <person name="Lipzen A."/>
            <person name="Daum C."/>
            <person name="Barry K."/>
            <person name="Grigoriev I.V."/>
            <person name="Favel A."/>
            <person name="Rosso M.N."/>
            <person name="Martin F."/>
        </authorList>
    </citation>
    <scope>NUCLEOTIDE SEQUENCE [LARGE SCALE GENOMIC DNA]</scope>
    <source>
        <strain evidence="3 4">CIRM-BRFM 2984</strain>
    </source>
</reference>
<evidence type="ECO:0000313" key="4">
    <source>
        <dbReference type="Proteomes" id="UP001362999"/>
    </source>
</evidence>
<name>A0AAW0DKQ0_9AGAR</name>
<keyword evidence="4" id="KW-1185">Reference proteome</keyword>
<organism evidence="3 4">
    <name type="scientific">Favolaschia claudopus</name>
    <dbReference type="NCBI Taxonomy" id="2862362"/>
    <lineage>
        <taxon>Eukaryota</taxon>
        <taxon>Fungi</taxon>
        <taxon>Dikarya</taxon>
        <taxon>Basidiomycota</taxon>
        <taxon>Agaricomycotina</taxon>
        <taxon>Agaricomycetes</taxon>
        <taxon>Agaricomycetidae</taxon>
        <taxon>Agaricales</taxon>
        <taxon>Marasmiineae</taxon>
        <taxon>Mycenaceae</taxon>
        <taxon>Favolaschia</taxon>
    </lineage>
</organism>
<dbReference type="AlphaFoldDB" id="A0AAW0DKQ0"/>
<dbReference type="Proteomes" id="UP001362999">
    <property type="component" value="Unassembled WGS sequence"/>
</dbReference>
<protein>
    <recommendedName>
        <fullName evidence="2">DUF7330 domain-containing protein</fullName>
    </recommendedName>
</protein>
<proteinExistence type="predicted"/>
<sequence>MDSLSQEATPSIHLYRIPAALLPPGIGVEPRRNLYLETTDGPIDVDVFVVGEPSSDSLRVHIELKAAKGAITARVAIIFTEAQDTRRGFVGDFAGWTDEAIGDALVLVSAGPVVVGVAGFEDSAEGAGNPLRRRLRIVRSSTSIANGLSSPTSPRDAATTSEPLSPSSPRPF</sequence>
<dbReference type="EMBL" id="JAWWNJ010000007">
    <property type="protein sequence ID" value="KAK7052041.1"/>
    <property type="molecule type" value="Genomic_DNA"/>
</dbReference>
<evidence type="ECO:0000256" key="1">
    <source>
        <dbReference type="SAM" id="MobiDB-lite"/>
    </source>
</evidence>
<dbReference type="InterPro" id="IPR055754">
    <property type="entry name" value="DUF7330"/>
</dbReference>
<feature type="region of interest" description="Disordered" evidence="1">
    <location>
        <begin position="143"/>
        <end position="172"/>
    </location>
</feature>
<dbReference type="Pfam" id="PF24016">
    <property type="entry name" value="DUF7330"/>
    <property type="match status" value="1"/>
</dbReference>
<evidence type="ECO:0000313" key="3">
    <source>
        <dbReference type="EMBL" id="KAK7052041.1"/>
    </source>
</evidence>
<comment type="caution">
    <text evidence="3">The sequence shown here is derived from an EMBL/GenBank/DDBJ whole genome shotgun (WGS) entry which is preliminary data.</text>
</comment>
<accession>A0AAW0DKQ0</accession>